<dbReference type="Proteomes" id="UP000199579">
    <property type="component" value="Unassembled WGS sequence"/>
</dbReference>
<dbReference type="GO" id="GO:0007165">
    <property type="term" value="P:signal transduction"/>
    <property type="evidence" value="ECO:0007669"/>
    <property type="project" value="InterPro"/>
</dbReference>
<sequence>MPDIFLSYINEDAEFAGRLKLSLERRNYTADAVDHHAAIGESWTDALADKLRDARAIVIIISKAHYQVGLPRYEVAAATAYGRARGKPLIIPVVIGDVKLPPFLQPFEPISTPTVDPDPVDIASLIADTLETHTGLIRAKEDQQKERQKQVEENAATYVNKSLAELSAREKKFRRVAYLWYFLAYASLIATLSFAMWRFSQPTTITDWPALVEQGVLALVVLGSLVALANFSFLLGKSFMVESLRNSDRKHAISYGEFYLKARGAQMEWHELKEAFQQWNIDKGSNFLTQDAKDYDPQFFQQVINLAKALTGKNKSIDAKKKS</sequence>
<organism evidence="3 4">
    <name type="scientific">Azotobacter beijerinckii</name>
    <dbReference type="NCBI Taxonomy" id="170623"/>
    <lineage>
        <taxon>Bacteria</taxon>
        <taxon>Pseudomonadati</taxon>
        <taxon>Pseudomonadota</taxon>
        <taxon>Gammaproteobacteria</taxon>
        <taxon>Pseudomonadales</taxon>
        <taxon>Pseudomonadaceae</taxon>
        <taxon>Azotobacter</taxon>
    </lineage>
</organism>
<feature type="transmembrane region" description="Helical" evidence="1">
    <location>
        <begin position="217"/>
        <end position="236"/>
    </location>
</feature>
<accession>A0A1I4FB32</accession>
<dbReference type="EMBL" id="FOSX01000064">
    <property type="protein sequence ID" value="SFL15175.1"/>
    <property type="molecule type" value="Genomic_DNA"/>
</dbReference>
<feature type="transmembrane region" description="Helical" evidence="1">
    <location>
        <begin position="178"/>
        <end position="197"/>
    </location>
</feature>
<evidence type="ECO:0000313" key="3">
    <source>
        <dbReference type="EMBL" id="SFL15175.1"/>
    </source>
</evidence>
<dbReference type="PROSITE" id="PS50104">
    <property type="entry name" value="TIR"/>
    <property type="match status" value="1"/>
</dbReference>
<keyword evidence="1" id="KW-0812">Transmembrane</keyword>
<dbReference type="RefSeq" id="WP_090941888.1">
    <property type="nucleotide sequence ID" value="NZ_FOSX01000064.1"/>
</dbReference>
<dbReference type="SUPFAM" id="SSF52200">
    <property type="entry name" value="Toll/Interleukin receptor TIR domain"/>
    <property type="match status" value="1"/>
</dbReference>
<reference evidence="3 4" key="1">
    <citation type="submission" date="2016-10" db="EMBL/GenBank/DDBJ databases">
        <authorList>
            <person name="de Groot N.N."/>
        </authorList>
    </citation>
    <scope>NUCLEOTIDE SEQUENCE [LARGE SCALE GENOMIC DNA]</scope>
    <source>
        <strain evidence="3 4">DSM 381</strain>
    </source>
</reference>
<dbReference type="Pfam" id="PF13676">
    <property type="entry name" value="TIR_2"/>
    <property type="match status" value="1"/>
</dbReference>
<dbReference type="InterPro" id="IPR000157">
    <property type="entry name" value="TIR_dom"/>
</dbReference>
<feature type="domain" description="TIR" evidence="2">
    <location>
        <begin position="1"/>
        <end position="134"/>
    </location>
</feature>
<gene>
    <name evidence="3" type="ORF">SAMN04244574_03303</name>
</gene>
<protein>
    <submittedName>
        <fullName evidence="3">TIR domain-containing protein</fullName>
    </submittedName>
</protein>
<proteinExistence type="predicted"/>
<dbReference type="Gene3D" id="3.40.50.10140">
    <property type="entry name" value="Toll/interleukin-1 receptor homology (TIR) domain"/>
    <property type="match status" value="1"/>
</dbReference>
<keyword evidence="1" id="KW-1133">Transmembrane helix</keyword>
<evidence type="ECO:0000259" key="2">
    <source>
        <dbReference type="PROSITE" id="PS50104"/>
    </source>
</evidence>
<keyword evidence="1" id="KW-0472">Membrane</keyword>
<evidence type="ECO:0000313" key="4">
    <source>
        <dbReference type="Proteomes" id="UP000199579"/>
    </source>
</evidence>
<name>A0A1I4FB32_9GAMM</name>
<dbReference type="InterPro" id="IPR035897">
    <property type="entry name" value="Toll_tir_struct_dom_sf"/>
</dbReference>
<dbReference type="AlphaFoldDB" id="A0A1I4FB32"/>
<evidence type="ECO:0000256" key="1">
    <source>
        <dbReference type="SAM" id="Phobius"/>
    </source>
</evidence>